<comment type="cofactor">
    <cofactor evidence="1">
        <name>(6R)-5,10-methylene-5,6,7,8-tetrahydrofolate</name>
        <dbReference type="ChEBI" id="CHEBI:15636"/>
    </cofactor>
</comment>
<keyword evidence="2 4" id="KW-0285">Flavoprotein</keyword>
<dbReference type="Proteomes" id="UP000193409">
    <property type="component" value="Unassembled WGS sequence"/>
</dbReference>
<sequence>MVTILWFKRDLRVQDNAALRLAAGQGPVIPLYICEPALWALPDSSGRQWAFLAECLAELARDLAALGAPLQIRTGEAVEVLDALRAAHGVRRLVSHEETGNLWTFRRDRRVADWARRAGVAWQEVPQPGVERRSPGRDGWAARRTARFRGPLLEPVALISVAALSDPLGGGAIPADLAPPDTCPARQIGGRTQGLACLGGFLTERGRHYRKAMSSPLAGEAACSRLSPHLAFGTLSPREAAHAGAARQAEVKGARDGWRGSLASFQARLAWRDHFMQKLEDAPDLERRCLHSAYETLRPATPDAARLEAFFAGETGVPFVDACMRMLAHTGWLNFRMRAMVMSFASYNLWLDWRATAPLLAQRFTDYEPGIHLSQCQMQSGVTGMNTVRIYNPVKQGHEQDPDGIFTRRWLPELAEVPDVFLQTPWAWERAGTLLGRRYPHPLVDPAESARAAREAVHAVRKSAGFRQEAVQVVRAHASRKPPRSRRRKPARFDARQLDLGL</sequence>
<dbReference type="PANTHER" id="PTHR11455">
    <property type="entry name" value="CRYPTOCHROME"/>
    <property type="match status" value="1"/>
</dbReference>
<evidence type="ECO:0000256" key="4">
    <source>
        <dbReference type="PIRSR" id="PIRSR602081-1"/>
    </source>
</evidence>
<keyword evidence="3 4" id="KW-0274">FAD</keyword>
<feature type="compositionally biased region" description="Basic residues" evidence="6">
    <location>
        <begin position="477"/>
        <end position="490"/>
    </location>
</feature>
<evidence type="ECO:0000313" key="9">
    <source>
        <dbReference type="Proteomes" id="UP000193409"/>
    </source>
</evidence>
<proteinExistence type="inferred from homology"/>
<feature type="binding site" evidence="4">
    <location>
        <position position="209"/>
    </location>
    <ligand>
        <name>FAD</name>
        <dbReference type="ChEBI" id="CHEBI:57692"/>
    </ligand>
</feature>
<evidence type="ECO:0000256" key="5">
    <source>
        <dbReference type="RuleBase" id="RU004182"/>
    </source>
</evidence>
<dbReference type="OrthoDB" id="9772484at2"/>
<feature type="domain" description="Photolyase/cryptochrome alpha/beta" evidence="7">
    <location>
        <begin position="1"/>
        <end position="130"/>
    </location>
</feature>
<dbReference type="AlphaFoldDB" id="A0A1Y5RXL8"/>
<dbReference type="Pfam" id="PF00875">
    <property type="entry name" value="DNA_photolyase"/>
    <property type="match status" value="1"/>
</dbReference>
<dbReference type="Gene3D" id="1.25.40.80">
    <property type="match status" value="1"/>
</dbReference>
<dbReference type="RefSeq" id="WP_085867789.1">
    <property type="nucleotide sequence ID" value="NZ_FWFQ01000006.1"/>
</dbReference>
<dbReference type="PRINTS" id="PR00147">
    <property type="entry name" value="DNAPHOTLYASE"/>
</dbReference>
<keyword evidence="5" id="KW-0157">Chromophore</keyword>
<protein>
    <submittedName>
        <fullName evidence="8">Cryptochrome-like protein cry2</fullName>
    </submittedName>
</protein>
<dbReference type="InterPro" id="IPR036134">
    <property type="entry name" value="Crypto/Photolyase_FAD-like_sf"/>
</dbReference>
<dbReference type="GO" id="GO:0071949">
    <property type="term" value="F:FAD binding"/>
    <property type="evidence" value="ECO:0007669"/>
    <property type="project" value="TreeGrafter"/>
</dbReference>
<dbReference type="Gene3D" id="3.40.50.620">
    <property type="entry name" value="HUPs"/>
    <property type="match status" value="1"/>
</dbReference>
<name>A0A1Y5RXL8_9RHOB</name>
<evidence type="ECO:0000259" key="7">
    <source>
        <dbReference type="PROSITE" id="PS51645"/>
    </source>
</evidence>
<keyword evidence="9" id="KW-1185">Reference proteome</keyword>
<comment type="cofactor">
    <cofactor evidence="4">
        <name>FAD</name>
        <dbReference type="ChEBI" id="CHEBI:57692"/>
    </cofactor>
    <text evidence="4">Binds 1 FAD per subunit.</text>
</comment>
<dbReference type="Pfam" id="PF03441">
    <property type="entry name" value="FAD_binding_7"/>
    <property type="match status" value="1"/>
</dbReference>
<dbReference type="InterPro" id="IPR005101">
    <property type="entry name" value="Cryptochr/Photolyase_FAD-bd"/>
</dbReference>
<dbReference type="GO" id="GO:0003677">
    <property type="term" value="F:DNA binding"/>
    <property type="evidence" value="ECO:0007669"/>
    <property type="project" value="TreeGrafter"/>
</dbReference>
<dbReference type="InterPro" id="IPR002081">
    <property type="entry name" value="Cryptochrome/DNA_photolyase_1"/>
</dbReference>
<evidence type="ECO:0000256" key="3">
    <source>
        <dbReference type="ARBA" id="ARBA00022827"/>
    </source>
</evidence>
<dbReference type="SUPFAM" id="SSF52425">
    <property type="entry name" value="Cryptochrome/photolyase, N-terminal domain"/>
    <property type="match status" value="1"/>
</dbReference>
<comment type="similarity">
    <text evidence="5">Belongs to the DNA photolyase family.</text>
</comment>
<reference evidence="8 9" key="1">
    <citation type="submission" date="2017-03" db="EMBL/GenBank/DDBJ databases">
        <authorList>
            <person name="Afonso C.L."/>
            <person name="Miller P.J."/>
            <person name="Scott M.A."/>
            <person name="Spackman E."/>
            <person name="Goraichik I."/>
            <person name="Dimitrov K.M."/>
            <person name="Suarez D.L."/>
            <person name="Swayne D.E."/>
        </authorList>
    </citation>
    <scope>NUCLEOTIDE SEQUENCE [LARGE SCALE GENOMIC DNA]</scope>
    <source>
        <strain evidence="8 9">CECT 7680</strain>
    </source>
</reference>
<dbReference type="InterPro" id="IPR014729">
    <property type="entry name" value="Rossmann-like_a/b/a_fold"/>
</dbReference>
<evidence type="ECO:0000256" key="6">
    <source>
        <dbReference type="SAM" id="MobiDB-lite"/>
    </source>
</evidence>
<dbReference type="EMBL" id="FWFQ01000006">
    <property type="protein sequence ID" value="SLN27555.1"/>
    <property type="molecule type" value="Genomic_DNA"/>
</dbReference>
<dbReference type="GO" id="GO:0003904">
    <property type="term" value="F:deoxyribodipyrimidine photo-lyase activity"/>
    <property type="evidence" value="ECO:0007669"/>
    <property type="project" value="TreeGrafter"/>
</dbReference>
<evidence type="ECO:0000256" key="2">
    <source>
        <dbReference type="ARBA" id="ARBA00022630"/>
    </source>
</evidence>
<feature type="compositionally biased region" description="Basic and acidic residues" evidence="6">
    <location>
        <begin position="491"/>
        <end position="502"/>
    </location>
</feature>
<feature type="binding site" evidence="4">
    <location>
        <position position="265"/>
    </location>
    <ligand>
        <name>FAD</name>
        <dbReference type="ChEBI" id="CHEBI:57692"/>
    </ligand>
</feature>
<evidence type="ECO:0000313" key="8">
    <source>
        <dbReference type="EMBL" id="SLN27555.1"/>
    </source>
</evidence>
<dbReference type="PANTHER" id="PTHR11455:SF9">
    <property type="entry name" value="CRYPTOCHROME CIRCADIAN CLOCK 5 ISOFORM X1"/>
    <property type="match status" value="1"/>
</dbReference>
<dbReference type="PROSITE" id="PS51645">
    <property type="entry name" value="PHR_CRY_ALPHA_BETA"/>
    <property type="match status" value="1"/>
</dbReference>
<dbReference type="GO" id="GO:0009416">
    <property type="term" value="P:response to light stimulus"/>
    <property type="evidence" value="ECO:0007669"/>
    <property type="project" value="TreeGrafter"/>
</dbReference>
<dbReference type="InterPro" id="IPR006050">
    <property type="entry name" value="DNA_photolyase_N"/>
</dbReference>
<evidence type="ECO:0000256" key="1">
    <source>
        <dbReference type="ARBA" id="ARBA00001932"/>
    </source>
</evidence>
<feature type="region of interest" description="Disordered" evidence="6">
    <location>
        <begin position="474"/>
        <end position="502"/>
    </location>
</feature>
<dbReference type="Gene3D" id="1.10.579.10">
    <property type="entry name" value="DNA Cyclobutane Dipyrimidine Photolyase, subunit A, domain 3"/>
    <property type="match status" value="1"/>
</dbReference>
<accession>A0A1Y5RXL8</accession>
<organism evidence="8 9">
    <name type="scientific">Pseudoruegeria aquimaris</name>
    <dbReference type="NCBI Taxonomy" id="393663"/>
    <lineage>
        <taxon>Bacteria</taxon>
        <taxon>Pseudomonadati</taxon>
        <taxon>Pseudomonadota</taxon>
        <taxon>Alphaproteobacteria</taxon>
        <taxon>Rhodobacterales</taxon>
        <taxon>Roseobacteraceae</taxon>
        <taxon>Pseudoruegeria</taxon>
    </lineage>
</organism>
<dbReference type="SUPFAM" id="SSF48173">
    <property type="entry name" value="Cryptochrome/photolyase FAD-binding domain"/>
    <property type="match status" value="1"/>
</dbReference>
<dbReference type="InterPro" id="IPR036155">
    <property type="entry name" value="Crypto/Photolyase_N_sf"/>
</dbReference>
<gene>
    <name evidence="8" type="primary">cry2</name>
    <name evidence="8" type="ORF">PSA7680_01241</name>
</gene>